<dbReference type="Proteomes" id="UP000636505">
    <property type="component" value="Unassembled WGS sequence"/>
</dbReference>
<evidence type="ECO:0000313" key="2">
    <source>
        <dbReference type="Proteomes" id="UP000636505"/>
    </source>
</evidence>
<name>A0A8J7AHY8_9CYAN</name>
<dbReference type="EMBL" id="JADEXG010000023">
    <property type="protein sequence ID" value="MBE9077893.1"/>
    <property type="molecule type" value="Genomic_DNA"/>
</dbReference>
<evidence type="ECO:0000313" key="1">
    <source>
        <dbReference type="EMBL" id="MBE9077893.1"/>
    </source>
</evidence>
<gene>
    <name evidence="1" type="ORF">IQ241_11415</name>
</gene>
<comment type="caution">
    <text evidence="1">The sequence shown here is derived from an EMBL/GenBank/DDBJ whole genome shotgun (WGS) entry which is preliminary data.</text>
</comment>
<keyword evidence="2" id="KW-1185">Reference proteome</keyword>
<sequence>MKAEYDFSKAERGKFYHPNATFRSPIYLDDQVQGFVMQKAKEQGIDLSDVVNQLLKEIMLSKSQ</sequence>
<protein>
    <submittedName>
        <fullName evidence="1">Uncharacterized protein</fullName>
    </submittedName>
</protein>
<dbReference type="RefSeq" id="WP_193907159.1">
    <property type="nucleotide sequence ID" value="NZ_JADEXG010000023.1"/>
</dbReference>
<proteinExistence type="predicted"/>
<reference evidence="1" key="1">
    <citation type="submission" date="2020-10" db="EMBL/GenBank/DDBJ databases">
        <authorList>
            <person name="Castelo-Branco R."/>
            <person name="Eusebio N."/>
            <person name="Adriana R."/>
            <person name="Vieira A."/>
            <person name="Brugerolle De Fraissinette N."/>
            <person name="Rezende De Castro R."/>
            <person name="Schneider M.P."/>
            <person name="Vasconcelos V."/>
            <person name="Leao P.N."/>
        </authorList>
    </citation>
    <scope>NUCLEOTIDE SEQUENCE</scope>
    <source>
        <strain evidence="1">LEGE 07310</strain>
    </source>
</reference>
<dbReference type="AlphaFoldDB" id="A0A8J7AHY8"/>
<accession>A0A8J7AHY8</accession>
<organism evidence="1 2">
    <name type="scientific">Vasconcelosia minhoensis LEGE 07310</name>
    <dbReference type="NCBI Taxonomy" id="915328"/>
    <lineage>
        <taxon>Bacteria</taxon>
        <taxon>Bacillati</taxon>
        <taxon>Cyanobacteriota</taxon>
        <taxon>Cyanophyceae</taxon>
        <taxon>Nodosilineales</taxon>
        <taxon>Cymatolegaceae</taxon>
        <taxon>Vasconcelosia</taxon>
        <taxon>Vasconcelosia minhoensis</taxon>
    </lineage>
</organism>